<evidence type="ECO:0000256" key="3">
    <source>
        <dbReference type="ARBA" id="ARBA00022630"/>
    </source>
</evidence>
<dbReference type="Gene3D" id="1.10.540.10">
    <property type="entry name" value="Acyl-CoA dehydrogenase/oxidase, N-terminal domain"/>
    <property type="match status" value="1"/>
</dbReference>
<dbReference type="Pfam" id="PF02770">
    <property type="entry name" value="Acyl-CoA_dh_M"/>
    <property type="match status" value="1"/>
</dbReference>
<evidence type="ECO:0000256" key="1">
    <source>
        <dbReference type="ARBA" id="ARBA00001974"/>
    </source>
</evidence>
<evidence type="ECO:0000259" key="11">
    <source>
        <dbReference type="Pfam" id="PF00441"/>
    </source>
</evidence>
<evidence type="ECO:0000313" key="15">
    <source>
        <dbReference type="EMBL" id="MBA1374226.1"/>
    </source>
</evidence>
<keyword evidence="5 10" id="KW-0560">Oxidoreductase</keyword>
<evidence type="ECO:0000313" key="16">
    <source>
        <dbReference type="Proteomes" id="UP000589292"/>
    </source>
</evidence>
<comment type="cofactor">
    <cofactor evidence="1 10">
        <name>FAD</name>
        <dbReference type="ChEBI" id="CHEBI:57692"/>
    </cofactor>
</comment>
<sequence length="578" mass="61065">MTFTAPTTEQLFVLKTITGIEELAGHERFAEATPDLVEAIVEGVGEFAAGEFAPLYRIGDTVGARLIDGSVKMPEGYREAYQHYVEAGWSALSAPADHGGQGLPFSLATVALDSLGAANMAFALCPILTVGAIEALHHHGSDQQKALYLPKLSTGEWTGTMNLTEPQAGSDVGALRATATPRGDGTYAIRGQKIYISFGDHDMADNIIHLVLARTPGAPAGTKGISLFLVPKYRLDADGNPGEANGIKTVSIEHKMGINASPTCVLQFGEEGESIGELIGPEFGGMRAMFTMMNNARLNVGLQGVQIAEGATQKALWFARERVQSARAGAGRDPVAIIEHPDVRRMLLRMKAGTEAIRALLYYASGQVDRANLGVPGAREMVDLLTPLAKTYGTDLGSEIASLGVQIHGGMGYVEETGAAQYYRDIRIAQIYEGTNGIQAADLVGRKLGMAGGDVVRGLIAEVQADAGNHPALASLAGDVAEVTEYMVGANVDDRLAGSYPYCTMMAVMTAGWLMLRQSHAAQAMLDAAEGNAEFLKAKLVTTRFYLERMVPEASGLKAAAMAGADLLYALDAEALAA</sequence>
<dbReference type="GO" id="GO:0016627">
    <property type="term" value="F:oxidoreductase activity, acting on the CH-CH group of donors"/>
    <property type="evidence" value="ECO:0007669"/>
    <property type="project" value="InterPro"/>
</dbReference>
<dbReference type="PANTHER" id="PTHR42803:SF1">
    <property type="entry name" value="BROAD-SPECIFICITY LINEAR ACYL-COA DEHYDROGENASE FADE5"/>
    <property type="match status" value="1"/>
</dbReference>
<comment type="catalytic activity">
    <reaction evidence="6">
        <text>3-(methylsulfanyl)propanoyl-CoA + oxidized [electron-transfer flavoprotein] + H(+) = 3-(methylsulfanyl)acryloyl-CoA + reduced [electron-transfer flavoprotein]</text>
        <dbReference type="Rhea" id="RHEA:52612"/>
        <dbReference type="Rhea" id="RHEA-COMP:10685"/>
        <dbReference type="Rhea" id="RHEA-COMP:10686"/>
        <dbReference type="ChEBI" id="CHEBI:15378"/>
        <dbReference type="ChEBI" id="CHEBI:57692"/>
        <dbReference type="ChEBI" id="CHEBI:58307"/>
        <dbReference type="ChEBI" id="CHEBI:82815"/>
        <dbReference type="ChEBI" id="CHEBI:84994"/>
        <dbReference type="EC" id="1.3.99.41"/>
    </reaction>
    <physiologicalReaction direction="left-to-right" evidence="6">
        <dbReference type="Rhea" id="RHEA:52613"/>
    </physiologicalReaction>
</comment>
<gene>
    <name evidence="15" type="ORF">FG486_07735</name>
</gene>
<evidence type="ECO:0000256" key="10">
    <source>
        <dbReference type="RuleBase" id="RU362125"/>
    </source>
</evidence>
<feature type="domain" description="Acetyl-CoA dehydrogenase-like C-terminal" evidence="14">
    <location>
        <begin position="472"/>
        <end position="572"/>
    </location>
</feature>
<organism evidence="15 16">
    <name type="scientific">Sphingomonas ursincola</name>
    <dbReference type="NCBI Taxonomy" id="56361"/>
    <lineage>
        <taxon>Bacteria</taxon>
        <taxon>Pseudomonadati</taxon>
        <taxon>Pseudomonadota</taxon>
        <taxon>Alphaproteobacteria</taxon>
        <taxon>Sphingomonadales</taxon>
        <taxon>Sphingomonadaceae</taxon>
        <taxon>Sphingomonas</taxon>
    </lineage>
</organism>
<evidence type="ECO:0000259" key="13">
    <source>
        <dbReference type="Pfam" id="PF02771"/>
    </source>
</evidence>
<dbReference type="EC" id="1.3.99.41" evidence="8"/>
<comment type="caution">
    <text evidence="15">The sequence shown here is derived from an EMBL/GenBank/DDBJ whole genome shotgun (WGS) entry which is preliminary data.</text>
</comment>
<dbReference type="Gene3D" id="1.20.140.10">
    <property type="entry name" value="Butyryl-CoA Dehydrogenase, subunit A, domain 3"/>
    <property type="match status" value="1"/>
</dbReference>
<dbReference type="InterPro" id="IPR009075">
    <property type="entry name" value="AcylCo_DH/oxidase_C"/>
</dbReference>
<dbReference type="InterPro" id="IPR009100">
    <property type="entry name" value="AcylCoA_DH/oxidase_NM_dom_sf"/>
</dbReference>
<dbReference type="SUPFAM" id="SSF47203">
    <property type="entry name" value="Acyl-CoA dehydrogenase C-terminal domain-like"/>
    <property type="match status" value="1"/>
</dbReference>
<evidence type="ECO:0000256" key="2">
    <source>
        <dbReference type="ARBA" id="ARBA00009347"/>
    </source>
</evidence>
<dbReference type="GO" id="GO:0050660">
    <property type="term" value="F:flavin adenine dinucleotide binding"/>
    <property type="evidence" value="ECO:0007669"/>
    <property type="project" value="InterPro"/>
</dbReference>
<dbReference type="Pfam" id="PF12806">
    <property type="entry name" value="Acyl-CoA_dh_C"/>
    <property type="match status" value="1"/>
</dbReference>
<accession>A0A7V8U839</accession>
<dbReference type="InterPro" id="IPR052166">
    <property type="entry name" value="Diverse_Acyl-CoA_DH"/>
</dbReference>
<dbReference type="FunFam" id="2.40.110.10:FF:000031">
    <property type="entry name" value="Acyl-CoA dehydrogenase, putative"/>
    <property type="match status" value="1"/>
</dbReference>
<evidence type="ECO:0000256" key="8">
    <source>
        <dbReference type="ARBA" id="ARBA00066694"/>
    </source>
</evidence>
<protein>
    <recommendedName>
        <fullName evidence="9">3-methylmercaptopropionyl-CoA dehydrogenase</fullName>
        <ecNumber evidence="8">1.3.99.41</ecNumber>
    </recommendedName>
</protein>
<dbReference type="InterPro" id="IPR025878">
    <property type="entry name" value="Acyl-CoA_dh-like_C_dom"/>
</dbReference>
<dbReference type="Proteomes" id="UP000589292">
    <property type="component" value="Unassembled WGS sequence"/>
</dbReference>
<evidence type="ECO:0000259" key="14">
    <source>
        <dbReference type="Pfam" id="PF12806"/>
    </source>
</evidence>
<feature type="domain" description="Acyl-CoA dehydrogenase/oxidase N-terminal" evidence="13">
    <location>
        <begin position="39"/>
        <end position="156"/>
    </location>
</feature>
<reference evidence="15 16" key="1">
    <citation type="journal article" date="1994" name="Int. J. Syst. Bacteriol.">
        <title>Phylogenetic positions of novel aerobic, bacteriochlorophyll a-containing bacteria and description of Roseococcus thiosulfatophilus gen. nov., sp. nov., Erythromicrobium ramosum gen. nov., sp. nov., and Erythrobacter litoralis sp. nov.</title>
        <authorList>
            <person name="Yurkov V."/>
            <person name="Stackebrandt E."/>
            <person name="Holmes A."/>
            <person name="Fuerst J.A."/>
            <person name="Hugenholtz P."/>
            <person name="Golecki J."/>
            <person name="Gad'on N."/>
            <person name="Gorlenko V.M."/>
            <person name="Kompantseva E.I."/>
            <person name="Drews G."/>
        </authorList>
    </citation>
    <scope>NUCLEOTIDE SEQUENCE [LARGE SCALE GENOMIC DNA]</scope>
    <source>
        <strain evidence="15 16">KR-99</strain>
    </source>
</reference>
<dbReference type="InterPro" id="IPR006091">
    <property type="entry name" value="Acyl-CoA_Oxase/DH_mid-dom"/>
</dbReference>
<dbReference type="Pfam" id="PF00441">
    <property type="entry name" value="Acyl-CoA_dh_1"/>
    <property type="match status" value="1"/>
</dbReference>
<dbReference type="InterPro" id="IPR046373">
    <property type="entry name" value="Acyl-CoA_Oxase/DH_mid-dom_sf"/>
</dbReference>
<keyword evidence="4 10" id="KW-0274">FAD</keyword>
<dbReference type="AlphaFoldDB" id="A0A7V8U839"/>
<comment type="similarity">
    <text evidence="2 10">Belongs to the acyl-CoA dehydrogenase family.</text>
</comment>
<evidence type="ECO:0000256" key="7">
    <source>
        <dbReference type="ARBA" id="ARBA00058683"/>
    </source>
</evidence>
<comment type="function">
    <text evidence="7">Involved in the assimilation of dimethylsulphoniopropionate (DMSP), an important compound in the fixation of carbon in marine phytoplankton, by mediating the conversion of 3-(methylthio)propanoyl-CoA (MMPA-CoA) to 3-(methylthio)acryloyl-CoA (MTA-CoA).</text>
</comment>
<proteinExistence type="inferred from homology"/>
<evidence type="ECO:0000259" key="12">
    <source>
        <dbReference type="Pfam" id="PF02770"/>
    </source>
</evidence>
<evidence type="ECO:0000256" key="5">
    <source>
        <dbReference type="ARBA" id="ARBA00023002"/>
    </source>
</evidence>
<keyword evidence="3 10" id="KW-0285">Flavoprotein</keyword>
<name>A0A7V8U839_9SPHN</name>
<dbReference type="Pfam" id="PF02771">
    <property type="entry name" value="Acyl-CoA_dh_N"/>
    <property type="match status" value="1"/>
</dbReference>
<dbReference type="InterPro" id="IPR037069">
    <property type="entry name" value="AcylCoA_DH/ox_N_sf"/>
</dbReference>
<feature type="domain" description="Acyl-CoA oxidase/dehydrogenase middle" evidence="12">
    <location>
        <begin position="161"/>
        <end position="268"/>
    </location>
</feature>
<dbReference type="EMBL" id="VDES01000002">
    <property type="protein sequence ID" value="MBA1374226.1"/>
    <property type="molecule type" value="Genomic_DNA"/>
</dbReference>
<keyword evidence="16" id="KW-1185">Reference proteome</keyword>
<evidence type="ECO:0000256" key="6">
    <source>
        <dbReference type="ARBA" id="ARBA00051388"/>
    </source>
</evidence>
<feature type="domain" description="Acyl-CoA dehydrogenase/oxidase C-terminal" evidence="11">
    <location>
        <begin position="285"/>
        <end position="443"/>
    </location>
</feature>
<evidence type="ECO:0000256" key="9">
    <source>
        <dbReference type="ARBA" id="ARBA00069043"/>
    </source>
</evidence>
<dbReference type="InterPro" id="IPR013786">
    <property type="entry name" value="AcylCoA_DH/ox_N"/>
</dbReference>
<dbReference type="Gene3D" id="2.40.110.10">
    <property type="entry name" value="Butyryl-CoA Dehydrogenase, subunit A, domain 2"/>
    <property type="match status" value="1"/>
</dbReference>
<dbReference type="SUPFAM" id="SSF56645">
    <property type="entry name" value="Acyl-CoA dehydrogenase NM domain-like"/>
    <property type="match status" value="1"/>
</dbReference>
<dbReference type="InterPro" id="IPR036250">
    <property type="entry name" value="AcylCo_DH-like_C"/>
</dbReference>
<evidence type="ECO:0000256" key="4">
    <source>
        <dbReference type="ARBA" id="ARBA00022827"/>
    </source>
</evidence>
<dbReference type="RefSeq" id="WP_181267136.1">
    <property type="nucleotide sequence ID" value="NZ_BAAAGB010000001.1"/>
</dbReference>
<dbReference type="PANTHER" id="PTHR42803">
    <property type="entry name" value="ACYL-COA DEHYDROGENASE"/>
    <property type="match status" value="1"/>
</dbReference>